<comment type="caution">
    <text evidence="2">The sequence shown here is derived from an EMBL/GenBank/DDBJ whole genome shotgun (WGS) entry which is preliminary data.</text>
</comment>
<dbReference type="InterPro" id="IPR013216">
    <property type="entry name" value="Methyltransf_11"/>
</dbReference>
<sequence>MDEVFETDSAIAGYLERVSMHQEISALRASALELLSVAPGERALDAGCGLGDMARRFAGLVGPDGSVIAVDVNPAMTAAAQKIHVTDPEAATVTYRVEDICSVEYPQAFDVVWCERVMQHVPDPDSAVQNMARMLSPGGRACVVDVDWEAFVVDGTDEAMTARVLDAFRAKLPQPAVGRTLRRRLVRAGLVDPVVRTVHPVLTSLAEAAAVIPVLDRRVSNSVPEADRTAWFDSLEEADARGEFMMALPIYMAFARKP</sequence>
<dbReference type="RefSeq" id="WP_344973860.1">
    <property type="nucleotide sequence ID" value="NZ_BAAAVI010000028.1"/>
</dbReference>
<proteinExistence type="predicted"/>
<protein>
    <recommendedName>
        <fullName evidence="1">Methyltransferase type 11 domain-containing protein</fullName>
    </recommendedName>
</protein>
<dbReference type="Pfam" id="PF08241">
    <property type="entry name" value="Methyltransf_11"/>
    <property type="match status" value="1"/>
</dbReference>
<organism evidence="2 3">
    <name type="scientific">Streptosporangium fragile</name>
    <dbReference type="NCBI Taxonomy" id="46186"/>
    <lineage>
        <taxon>Bacteria</taxon>
        <taxon>Bacillati</taxon>
        <taxon>Actinomycetota</taxon>
        <taxon>Actinomycetes</taxon>
        <taxon>Streptosporangiales</taxon>
        <taxon>Streptosporangiaceae</taxon>
        <taxon>Streptosporangium</taxon>
    </lineage>
</organism>
<dbReference type="SUPFAM" id="SSF53335">
    <property type="entry name" value="S-adenosyl-L-methionine-dependent methyltransferases"/>
    <property type="match status" value="1"/>
</dbReference>
<feature type="domain" description="Methyltransferase type 11" evidence="1">
    <location>
        <begin position="44"/>
        <end position="142"/>
    </location>
</feature>
<dbReference type="InterPro" id="IPR029063">
    <property type="entry name" value="SAM-dependent_MTases_sf"/>
</dbReference>
<dbReference type="PANTHER" id="PTHR43861">
    <property type="entry name" value="TRANS-ACONITATE 2-METHYLTRANSFERASE-RELATED"/>
    <property type="match status" value="1"/>
</dbReference>
<evidence type="ECO:0000259" key="1">
    <source>
        <dbReference type="Pfam" id="PF08241"/>
    </source>
</evidence>
<dbReference type="Gene3D" id="3.40.50.150">
    <property type="entry name" value="Vaccinia Virus protein VP39"/>
    <property type="match status" value="1"/>
</dbReference>
<name>A0ABN3W272_9ACTN</name>
<accession>A0ABN3W272</accession>
<dbReference type="PANTHER" id="PTHR43861:SF1">
    <property type="entry name" value="TRANS-ACONITATE 2-METHYLTRANSFERASE"/>
    <property type="match status" value="1"/>
</dbReference>
<dbReference type="CDD" id="cd02440">
    <property type="entry name" value="AdoMet_MTases"/>
    <property type="match status" value="1"/>
</dbReference>
<gene>
    <name evidence="2" type="ORF">GCM10010517_41270</name>
</gene>
<evidence type="ECO:0000313" key="3">
    <source>
        <dbReference type="Proteomes" id="UP001500831"/>
    </source>
</evidence>
<reference evidence="2 3" key="1">
    <citation type="journal article" date="2019" name="Int. J. Syst. Evol. Microbiol.">
        <title>The Global Catalogue of Microorganisms (GCM) 10K type strain sequencing project: providing services to taxonomists for standard genome sequencing and annotation.</title>
        <authorList>
            <consortium name="The Broad Institute Genomics Platform"/>
            <consortium name="The Broad Institute Genome Sequencing Center for Infectious Disease"/>
            <person name="Wu L."/>
            <person name="Ma J."/>
        </authorList>
    </citation>
    <scope>NUCLEOTIDE SEQUENCE [LARGE SCALE GENOMIC DNA]</scope>
    <source>
        <strain evidence="2 3">JCM 6242</strain>
    </source>
</reference>
<dbReference type="EMBL" id="BAAAVI010000028">
    <property type="protein sequence ID" value="GAA2879060.1"/>
    <property type="molecule type" value="Genomic_DNA"/>
</dbReference>
<evidence type="ECO:0000313" key="2">
    <source>
        <dbReference type="EMBL" id="GAA2879060.1"/>
    </source>
</evidence>
<keyword evidence="3" id="KW-1185">Reference proteome</keyword>
<dbReference type="Proteomes" id="UP001500831">
    <property type="component" value="Unassembled WGS sequence"/>
</dbReference>